<keyword evidence="2" id="KW-0812">Transmembrane</keyword>
<evidence type="ECO:0000256" key="1">
    <source>
        <dbReference type="SAM" id="MobiDB-lite"/>
    </source>
</evidence>
<evidence type="ECO:0000256" key="2">
    <source>
        <dbReference type="SAM" id="Phobius"/>
    </source>
</evidence>
<feature type="region of interest" description="Disordered" evidence="1">
    <location>
        <begin position="30"/>
        <end position="53"/>
    </location>
</feature>
<proteinExistence type="predicted"/>
<dbReference type="RefSeq" id="WP_207691259.1">
    <property type="nucleotide sequence ID" value="NZ_CP061799.1"/>
</dbReference>
<gene>
    <name evidence="3" type="ORF">dnl_17830</name>
</gene>
<dbReference type="Gene3D" id="3.40.1260.10">
    <property type="entry name" value="DsrEFH-like"/>
    <property type="match status" value="1"/>
</dbReference>
<reference evidence="3" key="1">
    <citation type="journal article" date="2021" name="Microb. Physiol.">
        <title>Proteogenomic Insights into the Physiology of Marine, Sulfate-Reducing, Filamentous Desulfonema limicola and Desulfonema magnum.</title>
        <authorList>
            <person name="Schnaars V."/>
            <person name="Wohlbrand L."/>
            <person name="Scheve S."/>
            <person name="Hinrichs C."/>
            <person name="Reinhardt R."/>
            <person name="Rabus R."/>
        </authorList>
    </citation>
    <scope>NUCLEOTIDE SEQUENCE</scope>
    <source>
        <strain evidence="3">5ac10</strain>
    </source>
</reference>
<keyword evidence="2" id="KW-0472">Membrane</keyword>
<evidence type="ECO:0000313" key="4">
    <source>
        <dbReference type="Proteomes" id="UP000663720"/>
    </source>
</evidence>
<sequence length="187" mass="20656">MGYQDSDILLYFIIIGIIIAVYIFKNKQSPKLPSKDQTIKREMPENDLVKPPENTPLNQPLAQRMFPGDINGVFVFVTAPDPQVHMMAMSLAMQVKAKGKSVRILLCGPGGDLGLKNGNEIIFKPLDKSPQMILKNMIQSGIKVEVCPFYIANSEKTLADLFDGITMAKPEAVADGLLENGIKLFTF</sequence>
<protein>
    <submittedName>
        <fullName evidence="3">DsrEFH domain-containing protein</fullName>
    </submittedName>
</protein>
<dbReference type="AlphaFoldDB" id="A0A975GFQ7"/>
<organism evidence="3 4">
    <name type="scientific">Desulfonema limicola</name>
    <dbReference type="NCBI Taxonomy" id="45656"/>
    <lineage>
        <taxon>Bacteria</taxon>
        <taxon>Pseudomonadati</taxon>
        <taxon>Thermodesulfobacteriota</taxon>
        <taxon>Desulfobacteria</taxon>
        <taxon>Desulfobacterales</taxon>
        <taxon>Desulfococcaceae</taxon>
        <taxon>Desulfonema</taxon>
    </lineage>
</organism>
<accession>A0A975GFQ7</accession>
<evidence type="ECO:0000313" key="3">
    <source>
        <dbReference type="EMBL" id="QTA79512.1"/>
    </source>
</evidence>
<dbReference type="KEGG" id="dli:dnl_17830"/>
<dbReference type="InterPro" id="IPR027396">
    <property type="entry name" value="DsrEFH-like"/>
</dbReference>
<keyword evidence="2" id="KW-1133">Transmembrane helix</keyword>
<dbReference type="SUPFAM" id="SSF75169">
    <property type="entry name" value="DsrEFH-like"/>
    <property type="match status" value="1"/>
</dbReference>
<feature type="transmembrane region" description="Helical" evidence="2">
    <location>
        <begin position="6"/>
        <end position="24"/>
    </location>
</feature>
<name>A0A975GFQ7_9BACT</name>
<dbReference type="EMBL" id="CP061799">
    <property type="protein sequence ID" value="QTA79512.1"/>
    <property type="molecule type" value="Genomic_DNA"/>
</dbReference>
<dbReference type="Proteomes" id="UP000663720">
    <property type="component" value="Chromosome"/>
</dbReference>
<feature type="compositionally biased region" description="Basic and acidic residues" evidence="1">
    <location>
        <begin position="33"/>
        <end position="50"/>
    </location>
</feature>
<keyword evidence="4" id="KW-1185">Reference proteome</keyword>